<evidence type="ECO:0000259" key="8">
    <source>
        <dbReference type="PROSITE" id="PS50850"/>
    </source>
</evidence>
<dbReference type="SUPFAM" id="SSF103473">
    <property type="entry name" value="MFS general substrate transporter"/>
    <property type="match status" value="1"/>
</dbReference>
<evidence type="ECO:0000256" key="3">
    <source>
        <dbReference type="ARBA" id="ARBA00022490"/>
    </source>
</evidence>
<feature type="compositionally biased region" description="Basic and acidic residues" evidence="6">
    <location>
        <begin position="438"/>
        <end position="488"/>
    </location>
</feature>
<dbReference type="InterPro" id="IPR020846">
    <property type="entry name" value="MFS_dom"/>
</dbReference>
<feature type="region of interest" description="Disordered" evidence="6">
    <location>
        <begin position="1056"/>
        <end position="1129"/>
    </location>
</feature>
<feature type="region of interest" description="Disordered" evidence="6">
    <location>
        <begin position="844"/>
        <end position="896"/>
    </location>
</feature>
<sequence>MHIPANFRQFDIRQDGPGTINNIDLSNNNNNNNNNNTDSGHDTRSSSSSDKNNIVIICVACIIFVLASALMIYFVLRTLRRMDCRPKYLPGKFLKDKWNRWNVGVSYGQVPDGSSSNNQNANATRAAEMRTTTAAAPAANNTSNVRRDTSVRSVITLPAYSASPKPTEQIIAREGEREGMDMVVEFPETAEEEEDRRENLMESLYQIRLQRRDEMAEREWRRQERREARDRGDYIRLEQLRQESRARQRSRISVNGGNTNLSAALAESRNRGRDRRISSVSYAELGHVRHDGSRIRASSPDSDRHPLLTDASGVSTETPDRSSGSILTGVRSRGESYSSYQSAASDADALTQVQSHATSTHSADHPSPGTDESDVGALHIPPPEYEDLDWGEAPPYTSPITESSGHAPQLRELTPLPTIHIDVASPISNTPTTPTNPLREEREEQHSTEQHSAEQHPAEAPSTEERVDEEHTASENPEAHLMENDSHAHQSSASHIANMSREATTNSFASFGSDFDPEHEALASTKELGGSPRLPSMNANARKRHELEEEPDYAFNTSTFEQYLPHFSPVGTSEEEEEEADDHDDSISIEAGRGPAKPPRRLDDSRNSYMTIENSVRSSSPAVRLDYPTSNTPQKSAMRNPARRAVSESLRKDAQIRRASIAHKENVDPQSAKSNRREQRRTLSEMHAKVRDAYEGSLIEDERPAVVANSTRPTRFGNPNLSHQIADAVEKASQEAYARELRRGKTSTNSRNISNAGDTGTQHSFLLPDLPNLSELVSGVYEDGTPVYARQNRSRTTRFVSPPHDATDVSLTREHMPLDAVPIPEDEKALFVSLRLLQDKVSELERSKTEAERRMDEMKRENESLRTTKSRNKDKQGRSRPYESEEDEYRRDRLAGDNQKLDAANLALQNKLDIFERKSQIQDSTLKRLNRERDMAVSQLGVAYLETQDLKGENESLRQEVSELKSQLTKILSAGARHRDDTVDSELSSSMTDASDEDSQLDTQQSKHTSRSTRDVTGKSSRSRSKAGRQEDSRAKVSTQVDKEISRLEKERAEEALFSLDVPQTREKSRTKTEKSKNRPQTGDVSSKKQSNTGKQRVKRVVVEEVDVTEPVESSGEVTGNTKKSSATEQDLTLLSFVDEREIAQLRKTLEEERLARKRRQSNTNKDQTANETGNTTRQSVAKSSVPRKSSLKESKGVPSRPASAMGDLTATSKASMAEGDSNLSVPVERPRRHSDHSAPAAAQRRRRRIAEEMTSAFILPDITFNPAHLADNNLAKLPEPAQRALDSATQHNGKNCTVCKRSIPGGSCDHTAEAVKIPKPIPVSERMPEPSPYNEEPTMRPAQSPELALATVLKALEDELSHLKMQLVAYQSAYNKLDASLSKRQRKSVGEKIEKLLKDIDMKADQIYALYDVLEGQKQNGREMTEQEMEVTLQSIGIDTAERAADVTGTTDKSSRKDAEPDYDEDDDELPWEGFESTLEMTGRIVACGIKLFLYMTSTPHHDARNLHTDYVDTPATDSGTSRVRKDPLQPENQFLSPRLSLDSSADDEESVNTAIHDGSSAQTRILAPAPEIIASRRLSVDIANSSDGDSDSDDGDEDDDEHNNSDTTDPPSEKPVTWSSLPKKSQLAILTIARLSEPLTQTSLQAYMFYQLKSFDPSLPDSTISTQAGILQGSFTAAQFLTAVWWGRLADAEWMGRKRVLLIGSLGTCISCLGFGFSKSFIAAAVFRTLGGALNSNVGVMRTMIAEIIEEKKYQSRAFLLLPMCFNVGVIIGPVLGGALADPLNSYPQLFGPGTLLGGQTGVEWMRKWPFALPNLLSAIFIFFSLVAVFFGLDETHEVARYRSDWGRKLGRRIERAFTRRRGRYYRRLTEHPDDESLYIDGSVTSRSAPSTPLRSRARPRHKRPSFGQIWTRNVLLTLLAQFLLAFHTSAFNSMTFTFLPTPRAPEGSQDGWFHFGGGLGLPSSRVGMATAIIGVIGLPLQIFIYPWVQGYLGTLPSFRMFLPFSSLAYALMPFLLIVPRVAWMVWPAFTFVIGLQVISRTFALPAAVILVSNSVSDPSVLGTINGVSQSISSAARTLGPFLGGWGLGLGLDYNFIGGVWWALALEALLGWFVLYFIYEGKGIEKKKHVEEIDEAEEHR</sequence>
<feature type="compositionally biased region" description="Polar residues" evidence="6">
    <location>
        <begin position="1079"/>
        <end position="1095"/>
    </location>
</feature>
<feature type="domain" description="Major facilitator superfamily (MFS) profile" evidence="8">
    <location>
        <begin position="1628"/>
        <end position="2125"/>
    </location>
</feature>
<feature type="region of interest" description="Disordered" evidence="6">
    <location>
        <begin position="291"/>
        <end position="685"/>
    </location>
</feature>
<dbReference type="Pfam" id="PF14197">
    <property type="entry name" value="Cep57_CLD_2"/>
    <property type="match status" value="1"/>
</dbReference>
<feature type="transmembrane region" description="Helical" evidence="7">
    <location>
        <begin position="2003"/>
        <end position="2021"/>
    </location>
</feature>
<comment type="subcellular location">
    <subcellularLocation>
        <location evidence="2">Cytoplasm</location>
        <location evidence="2">Cytoskeleton</location>
        <location evidence="2">Microtubule organizing center</location>
    </subcellularLocation>
    <subcellularLocation>
        <location evidence="1">Membrane</location>
        <topology evidence="1">Multi-pass membrane protein</topology>
    </subcellularLocation>
</comment>
<dbReference type="OrthoDB" id="76453at2759"/>
<dbReference type="PANTHER" id="PTHR19336:SF9">
    <property type="entry name" value="SPINDLE POLE BODY PROTEIN PPC89"/>
    <property type="match status" value="1"/>
</dbReference>
<name>A0A319E213_ASPSB</name>
<feature type="region of interest" description="Disordered" evidence="6">
    <location>
        <begin position="1579"/>
        <end position="1622"/>
    </location>
</feature>
<feature type="compositionally biased region" description="Polar residues" evidence="6">
    <location>
        <begin position="607"/>
        <end position="621"/>
    </location>
</feature>
<feature type="transmembrane region" description="Helical" evidence="7">
    <location>
        <begin position="1725"/>
        <end position="1748"/>
    </location>
</feature>
<feature type="compositionally biased region" description="Basic and acidic residues" evidence="6">
    <location>
        <begin position="1028"/>
        <end position="1043"/>
    </location>
</feature>
<dbReference type="Pfam" id="PF07690">
    <property type="entry name" value="MFS_1"/>
    <property type="match status" value="1"/>
</dbReference>
<feature type="region of interest" description="Disordered" evidence="6">
    <location>
        <begin position="1323"/>
        <end position="1343"/>
    </location>
</feature>
<keyword evidence="7" id="KW-0472">Membrane</keyword>
<feature type="compositionally biased region" description="Polar residues" evidence="6">
    <location>
        <begin position="501"/>
        <end position="510"/>
    </location>
</feature>
<feature type="compositionally biased region" description="Low complexity" evidence="6">
    <location>
        <begin position="336"/>
        <end position="349"/>
    </location>
</feature>
<feature type="region of interest" description="Disordered" evidence="6">
    <location>
        <begin position="976"/>
        <end position="1043"/>
    </location>
</feature>
<feature type="transmembrane region" description="Helical" evidence="7">
    <location>
        <begin position="54"/>
        <end position="76"/>
    </location>
</feature>
<feature type="compositionally biased region" description="Low complexity" evidence="6">
    <location>
        <begin position="425"/>
        <end position="437"/>
    </location>
</feature>
<feature type="compositionally biased region" description="Basic and acidic residues" evidence="6">
    <location>
        <begin position="645"/>
        <end position="667"/>
    </location>
</feature>
<gene>
    <name evidence="9" type="ORF">BO78DRAFT_373702</name>
</gene>
<reference evidence="9 10" key="1">
    <citation type="submission" date="2018-02" db="EMBL/GenBank/DDBJ databases">
        <title>The genomes of Aspergillus section Nigri reveals drivers in fungal speciation.</title>
        <authorList>
            <consortium name="DOE Joint Genome Institute"/>
            <person name="Vesth T.C."/>
            <person name="Nybo J."/>
            <person name="Theobald S."/>
            <person name="Brandl J."/>
            <person name="Frisvad J.C."/>
            <person name="Nielsen K.F."/>
            <person name="Lyhne E.K."/>
            <person name="Kogle M.E."/>
            <person name="Kuo A."/>
            <person name="Riley R."/>
            <person name="Clum A."/>
            <person name="Nolan M."/>
            <person name="Lipzen A."/>
            <person name="Salamov A."/>
            <person name="Henrissat B."/>
            <person name="Wiebenga A."/>
            <person name="De vries R.P."/>
            <person name="Grigoriev I.V."/>
            <person name="Mortensen U.H."/>
            <person name="Andersen M.R."/>
            <person name="Baker S.E."/>
        </authorList>
    </citation>
    <scope>NUCLEOTIDE SEQUENCE [LARGE SCALE GENOMIC DNA]</scope>
    <source>
        <strain evidence="9 10">CBS 121057</strain>
    </source>
</reference>
<feature type="compositionally biased region" description="Polar residues" evidence="6">
    <location>
        <begin position="1162"/>
        <end position="1183"/>
    </location>
</feature>
<evidence type="ECO:0000256" key="7">
    <source>
        <dbReference type="SAM" id="Phobius"/>
    </source>
</evidence>
<feature type="compositionally biased region" description="Polar residues" evidence="6">
    <location>
        <begin position="351"/>
        <end position="361"/>
    </location>
</feature>
<feature type="compositionally biased region" description="Polar residues" evidence="6">
    <location>
        <begin position="312"/>
        <end position="326"/>
    </location>
</feature>
<feature type="compositionally biased region" description="Polar residues" evidence="6">
    <location>
        <begin position="1885"/>
        <end position="1896"/>
    </location>
</feature>
<feature type="transmembrane region" description="Helical" evidence="7">
    <location>
        <begin position="1969"/>
        <end position="1991"/>
    </location>
</feature>
<feature type="transmembrane region" description="Helical" evidence="7">
    <location>
        <begin position="1813"/>
        <end position="1835"/>
    </location>
</feature>
<dbReference type="InterPro" id="IPR036259">
    <property type="entry name" value="MFS_trans_sf"/>
</dbReference>
<keyword evidence="10" id="KW-1185">Reference proteome</keyword>
<dbReference type="EMBL" id="KZ826373">
    <property type="protein sequence ID" value="PYI04027.1"/>
    <property type="molecule type" value="Genomic_DNA"/>
</dbReference>
<dbReference type="Proteomes" id="UP000248423">
    <property type="component" value="Unassembled WGS sequence"/>
</dbReference>
<dbReference type="Pfam" id="PF06657">
    <property type="entry name" value="Cep57_MT_bd"/>
    <property type="match status" value="1"/>
</dbReference>
<feature type="coiled-coil region" evidence="5">
    <location>
        <begin position="947"/>
        <end position="974"/>
    </location>
</feature>
<proteinExistence type="predicted"/>
<evidence type="ECO:0000256" key="2">
    <source>
        <dbReference type="ARBA" id="ARBA00004267"/>
    </source>
</evidence>
<feature type="compositionally biased region" description="Polar residues" evidence="6">
    <location>
        <begin position="746"/>
        <end position="764"/>
    </location>
</feature>
<evidence type="ECO:0000256" key="6">
    <source>
        <dbReference type="SAM" id="MobiDB-lite"/>
    </source>
</evidence>
<dbReference type="PROSITE" id="PS50850">
    <property type="entry name" value="MFS"/>
    <property type="match status" value="1"/>
</dbReference>
<keyword evidence="7" id="KW-0812">Transmembrane</keyword>
<feature type="transmembrane region" description="Helical" evidence="7">
    <location>
        <begin position="1760"/>
        <end position="1783"/>
    </location>
</feature>
<feature type="region of interest" description="Disordered" evidence="6">
    <location>
        <begin position="741"/>
        <end position="764"/>
    </location>
</feature>
<evidence type="ECO:0000313" key="10">
    <source>
        <dbReference type="Proteomes" id="UP000248423"/>
    </source>
</evidence>
<dbReference type="GO" id="GO:0005815">
    <property type="term" value="C:microtubule organizing center"/>
    <property type="evidence" value="ECO:0007669"/>
    <property type="project" value="UniProtKB-SubCell"/>
</dbReference>
<accession>A0A319E213</accession>
<dbReference type="InterPro" id="IPR024957">
    <property type="entry name" value="Cep57_MT-bd_dom"/>
</dbReference>
<keyword evidence="3" id="KW-0963">Cytoplasm</keyword>
<feature type="compositionally biased region" description="Basic and acidic residues" evidence="6">
    <location>
        <begin position="1064"/>
        <end position="1077"/>
    </location>
</feature>
<feature type="region of interest" description="Disordered" evidence="6">
    <location>
        <begin position="1882"/>
        <end position="1903"/>
    </location>
</feature>
<feature type="transmembrane region" description="Helical" evidence="7">
    <location>
        <begin position="2102"/>
        <end position="2121"/>
    </location>
</feature>
<feature type="transmembrane region" description="Helical" evidence="7">
    <location>
        <begin position="1671"/>
        <end position="1689"/>
    </location>
</feature>
<feature type="compositionally biased region" description="Polar residues" evidence="6">
    <location>
        <begin position="1116"/>
        <end position="1129"/>
    </location>
</feature>
<keyword evidence="7" id="KW-1133">Transmembrane helix</keyword>
<feature type="compositionally biased region" description="Acidic residues" evidence="6">
    <location>
        <begin position="573"/>
        <end position="584"/>
    </location>
</feature>
<organism evidence="9 10">
    <name type="scientific">Aspergillus sclerotiicarbonarius (strain CBS 121057 / IBT 28362)</name>
    <dbReference type="NCBI Taxonomy" id="1448318"/>
    <lineage>
        <taxon>Eukaryota</taxon>
        <taxon>Fungi</taxon>
        <taxon>Dikarya</taxon>
        <taxon>Ascomycota</taxon>
        <taxon>Pezizomycotina</taxon>
        <taxon>Eurotiomycetes</taxon>
        <taxon>Eurotiomycetidae</taxon>
        <taxon>Eurotiales</taxon>
        <taxon>Aspergillaceae</taxon>
        <taxon>Aspergillus</taxon>
        <taxon>Aspergillus subgen. Circumdati</taxon>
    </lineage>
</organism>
<keyword evidence="4" id="KW-0206">Cytoskeleton</keyword>
<feature type="compositionally biased region" description="Low complexity" evidence="6">
    <location>
        <begin position="27"/>
        <end position="36"/>
    </location>
</feature>
<feature type="compositionally biased region" description="Polar residues" evidence="6">
    <location>
        <begin position="628"/>
        <end position="637"/>
    </location>
</feature>
<feature type="region of interest" description="Disordered" evidence="6">
    <location>
        <begin position="1441"/>
        <end position="1472"/>
    </location>
</feature>
<dbReference type="CDD" id="cd17330">
    <property type="entry name" value="MFS_SLC46_TetA_like"/>
    <property type="match status" value="1"/>
</dbReference>
<dbReference type="GO" id="GO:0022857">
    <property type="term" value="F:transmembrane transporter activity"/>
    <property type="evidence" value="ECO:0007669"/>
    <property type="project" value="InterPro"/>
</dbReference>
<dbReference type="GO" id="GO:0008017">
    <property type="term" value="F:microtubule binding"/>
    <property type="evidence" value="ECO:0007669"/>
    <property type="project" value="InterPro"/>
</dbReference>
<feature type="region of interest" description="Disordered" evidence="6">
    <location>
        <begin position="1504"/>
        <end position="1564"/>
    </location>
</feature>
<feature type="compositionally biased region" description="Acidic residues" evidence="6">
    <location>
        <begin position="1462"/>
        <end position="1472"/>
    </location>
</feature>
<feature type="compositionally biased region" description="Basic and acidic residues" evidence="6">
    <location>
        <begin position="844"/>
        <end position="895"/>
    </location>
</feature>
<protein>
    <recommendedName>
        <fullName evidence="8">Major facilitator superfamily (MFS) profile domain-containing protein</fullName>
    </recommendedName>
</protein>
<dbReference type="InterPro" id="IPR025925">
    <property type="entry name" value="PPC89_CLD"/>
</dbReference>
<evidence type="ECO:0000256" key="5">
    <source>
        <dbReference type="SAM" id="Coils"/>
    </source>
</evidence>
<keyword evidence="5" id="KW-0175">Coiled coil</keyword>
<feature type="region of interest" description="Disordered" evidence="6">
    <location>
        <begin position="21"/>
        <end position="49"/>
    </location>
</feature>
<evidence type="ECO:0000313" key="9">
    <source>
        <dbReference type="EMBL" id="PYI04027.1"/>
    </source>
</evidence>
<evidence type="ECO:0000256" key="4">
    <source>
        <dbReference type="ARBA" id="ARBA00023212"/>
    </source>
</evidence>
<dbReference type="GO" id="GO:0016020">
    <property type="term" value="C:membrane"/>
    <property type="evidence" value="ECO:0007669"/>
    <property type="project" value="UniProtKB-SubCell"/>
</dbReference>
<feature type="compositionally biased region" description="Basic and acidic residues" evidence="6">
    <location>
        <begin position="675"/>
        <end position="685"/>
    </location>
</feature>
<feature type="transmembrane region" description="Helical" evidence="7">
    <location>
        <begin position="1701"/>
        <end position="1719"/>
    </location>
</feature>
<dbReference type="VEuPathDB" id="FungiDB:BO78DRAFT_373702"/>
<feature type="compositionally biased region" description="Acidic residues" evidence="6">
    <location>
        <begin position="1590"/>
        <end position="1603"/>
    </location>
</feature>
<feature type="region of interest" description="Disordered" evidence="6">
    <location>
        <begin position="1154"/>
        <end position="1244"/>
    </location>
</feature>
<dbReference type="InterPro" id="IPR051756">
    <property type="entry name" value="Centrosomal_MT-associated"/>
</dbReference>
<dbReference type="PANTHER" id="PTHR19336">
    <property type="entry name" value="UNCHARACTERIZED DUF1167"/>
    <property type="match status" value="1"/>
</dbReference>
<evidence type="ECO:0000256" key="1">
    <source>
        <dbReference type="ARBA" id="ARBA00004141"/>
    </source>
</evidence>
<dbReference type="InterPro" id="IPR011701">
    <property type="entry name" value="MFS"/>
</dbReference>
<dbReference type="Gene3D" id="1.20.1250.20">
    <property type="entry name" value="MFS general substrate transporter like domains"/>
    <property type="match status" value="1"/>
</dbReference>